<feature type="domain" description="PNPLA" evidence="5">
    <location>
        <begin position="13"/>
        <end position="293"/>
    </location>
</feature>
<dbReference type="EC" id="3.1.1.-" evidence="4"/>
<accession>A0A484MGS5</accession>
<comment type="similarity">
    <text evidence="1 4">Belongs to the patatin family.</text>
</comment>
<dbReference type="PANTHER" id="PTHR32176:SF116">
    <property type="entry name" value="PATATIN"/>
    <property type="match status" value="1"/>
</dbReference>
<dbReference type="PROSITE" id="PS51635">
    <property type="entry name" value="PNPLA"/>
    <property type="match status" value="1"/>
</dbReference>
<reference evidence="6 7" key="1">
    <citation type="submission" date="2018-04" db="EMBL/GenBank/DDBJ databases">
        <authorList>
            <person name="Vogel A."/>
        </authorList>
    </citation>
    <scope>NUCLEOTIDE SEQUENCE [LARGE SCALE GENOMIC DNA]</scope>
</reference>
<dbReference type="Gene3D" id="3.40.1090.10">
    <property type="entry name" value="Cytosolic phospholipase A2 catalytic domain"/>
    <property type="match status" value="1"/>
</dbReference>
<feature type="short sequence motif" description="GXSXG" evidence="3">
    <location>
        <begin position="55"/>
        <end position="59"/>
    </location>
</feature>
<dbReference type="Proteomes" id="UP000595140">
    <property type="component" value="Unassembled WGS sequence"/>
</dbReference>
<dbReference type="SUPFAM" id="SSF52151">
    <property type="entry name" value="FabD/lysophospholipase-like"/>
    <property type="match status" value="1"/>
</dbReference>
<evidence type="ECO:0000259" key="5">
    <source>
        <dbReference type="PROSITE" id="PS51635"/>
    </source>
</evidence>
<feature type="active site" description="Proton acceptor" evidence="3">
    <location>
        <position position="280"/>
    </location>
</feature>
<evidence type="ECO:0000256" key="4">
    <source>
        <dbReference type="RuleBase" id="RU361262"/>
    </source>
</evidence>
<gene>
    <name evidence="6" type="ORF">CCAM_LOCUS29798</name>
</gene>
<evidence type="ECO:0000256" key="3">
    <source>
        <dbReference type="PROSITE-ProRule" id="PRU01161"/>
    </source>
</evidence>
<feature type="short sequence motif" description="DGA/G" evidence="3">
    <location>
        <begin position="280"/>
        <end position="282"/>
    </location>
</feature>
<evidence type="ECO:0000256" key="1">
    <source>
        <dbReference type="ARBA" id="ARBA00010240"/>
    </source>
</evidence>
<name>A0A484MGS5_9ASTE</name>
<feature type="active site" description="Nucleophile" evidence="3">
    <location>
        <position position="57"/>
    </location>
</feature>
<dbReference type="OrthoDB" id="1658288at2759"/>
<keyword evidence="3 4" id="KW-0442">Lipid degradation</keyword>
<dbReference type="Pfam" id="PF01734">
    <property type="entry name" value="Patatin"/>
    <property type="match status" value="1"/>
</dbReference>
<dbReference type="GO" id="GO:0004620">
    <property type="term" value="F:phospholipase activity"/>
    <property type="evidence" value="ECO:0007669"/>
    <property type="project" value="TreeGrafter"/>
</dbReference>
<evidence type="ECO:0000313" key="6">
    <source>
        <dbReference type="EMBL" id="VFQ88022.1"/>
    </source>
</evidence>
<proteinExistence type="inferred from homology"/>
<dbReference type="GO" id="GO:0016042">
    <property type="term" value="P:lipid catabolic process"/>
    <property type="evidence" value="ECO:0007669"/>
    <property type="project" value="UniProtKB-UniRule"/>
</dbReference>
<comment type="domain">
    <text evidence="4">The nitrogen atoms of the two glycine residues in the GGXR motif define the oxyanion hole, and stabilize the oxyanion that forms during the nucleophilic attack by the catalytic serine during substrate cleavage.</text>
</comment>
<protein>
    <recommendedName>
        <fullName evidence="4">Patatin</fullName>
        <ecNumber evidence="4">3.1.1.-</ecNumber>
    </recommendedName>
</protein>
<evidence type="ECO:0000313" key="7">
    <source>
        <dbReference type="Proteomes" id="UP000595140"/>
    </source>
</evidence>
<dbReference type="GO" id="GO:0047372">
    <property type="term" value="F:monoacylglycerol lipase activity"/>
    <property type="evidence" value="ECO:0007669"/>
    <property type="project" value="TreeGrafter"/>
</dbReference>
<evidence type="ECO:0000256" key="2">
    <source>
        <dbReference type="ARBA" id="ARBA00023098"/>
    </source>
</evidence>
<comment type="function">
    <text evidence="4">Lipolytic acyl hydrolase (LAH).</text>
</comment>
<feature type="short sequence motif" description="GXGXXG" evidence="3">
    <location>
        <begin position="17"/>
        <end position="22"/>
    </location>
</feature>
<dbReference type="EMBL" id="OOIL02003469">
    <property type="protein sequence ID" value="VFQ88022.1"/>
    <property type="molecule type" value="Genomic_DNA"/>
</dbReference>
<organism evidence="6 7">
    <name type="scientific">Cuscuta campestris</name>
    <dbReference type="NCBI Taxonomy" id="132261"/>
    <lineage>
        <taxon>Eukaryota</taxon>
        <taxon>Viridiplantae</taxon>
        <taxon>Streptophyta</taxon>
        <taxon>Embryophyta</taxon>
        <taxon>Tracheophyta</taxon>
        <taxon>Spermatophyta</taxon>
        <taxon>Magnoliopsida</taxon>
        <taxon>eudicotyledons</taxon>
        <taxon>Gunneridae</taxon>
        <taxon>Pentapetalae</taxon>
        <taxon>asterids</taxon>
        <taxon>lamiids</taxon>
        <taxon>Solanales</taxon>
        <taxon>Convolvulaceae</taxon>
        <taxon>Cuscuteae</taxon>
        <taxon>Cuscuta</taxon>
        <taxon>Cuscuta subgen. Grammica</taxon>
        <taxon>Cuscuta sect. Cleistogrammica</taxon>
    </lineage>
</organism>
<sequence>MSEEPKGKVITILAIDGGGVRGIIPATILHSLESHLQELEGPNARIADYFDIVAGTSTGSLVAAMLTAPGDDGRPCFSAAEIPQFYKDESPRIFKKSGMPPFPGLAMLATISPDAGNSTGGGGLVQLPEFSEADIPPFYKQQPNPPALVPGMPDQVQLFSVSDMWSWFKRLGSAAKWVIDFVVKMGFRPMYDGAYLHQKIRSMVKDTKLNQTLTNVVIPAYDVRRLKTVVFSSLQARRDASKNPKLSDVCISSSAAPVYFPPHSFELQSSEGIEEFNLVDGGVAANNPVLLAIREAARAYKVPLKPESFMILSLGTGSCRGDHMDRIGDASSWGVMKWLLIPQKTPRITDVFMGAGDEMLDVYADMVLQGASCPDNYLRIQYQGMKYDECLVDDSAGDYLDKLGRFANEMLGDPVSGPSAKALTNEEALTAFARNLVSNKKKK</sequence>
<dbReference type="AlphaFoldDB" id="A0A484MGS5"/>
<dbReference type="PANTHER" id="PTHR32176">
    <property type="entry name" value="XYLOSE ISOMERASE"/>
    <property type="match status" value="1"/>
</dbReference>
<keyword evidence="7" id="KW-1185">Reference proteome</keyword>
<keyword evidence="3 4" id="KW-0378">Hydrolase</keyword>
<dbReference type="InterPro" id="IPR002641">
    <property type="entry name" value="PNPLA_dom"/>
</dbReference>
<keyword evidence="2 3" id="KW-0443">Lipid metabolism</keyword>
<dbReference type="InterPro" id="IPR016035">
    <property type="entry name" value="Acyl_Trfase/lysoPLipase"/>
</dbReference>